<reference evidence="4 5" key="1">
    <citation type="journal article" date="2016" name="Genome Announc.">
        <title>Complete Genome Sequence of Thiostrepton-Producing Streptomyces laurentii ATCC 31255.</title>
        <authorList>
            <person name="Doi K."/>
            <person name="Fujino Y."/>
            <person name="Nagayoshi Y."/>
            <person name="Ohshima T."/>
            <person name="Ogata S."/>
        </authorList>
    </citation>
    <scope>NUCLEOTIDE SEQUENCE [LARGE SCALE GENOMIC DNA]</scope>
    <source>
        <strain evidence="4 5">ATCC 31255</strain>
    </source>
</reference>
<organism evidence="4 5">
    <name type="scientific">Streptomyces laurentii</name>
    <dbReference type="NCBI Taxonomy" id="39478"/>
    <lineage>
        <taxon>Bacteria</taxon>
        <taxon>Bacillati</taxon>
        <taxon>Actinomycetota</taxon>
        <taxon>Actinomycetes</taxon>
        <taxon>Kitasatosporales</taxon>
        <taxon>Streptomycetaceae</taxon>
        <taxon>Streptomyces</taxon>
    </lineage>
</organism>
<dbReference type="GO" id="GO:0070967">
    <property type="term" value="F:coenzyme F420 binding"/>
    <property type="evidence" value="ECO:0007669"/>
    <property type="project" value="InterPro"/>
</dbReference>
<dbReference type="GO" id="GO:0052851">
    <property type="term" value="F:ferric-chelate reductase (NADPH) activity"/>
    <property type="evidence" value="ECO:0007669"/>
    <property type="project" value="TreeGrafter"/>
</dbReference>
<accession>A0A160NXA2</accession>
<dbReference type="Proteomes" id="UP000217676">
    <property type="component" value="Chromosome"/>
</dbReference>
<proteinExistence type="predicted"/>
<dbReference type="InterPro" id="IPR028939">
    <property type="entry name" value="P5C_Rdtase_cat_N"/>
</dbReference>
<name>A0A160NXA2_STRLU</name>
<feature type="region of interest" description="Disordered" evidence="2">
    <location>
        <begin position="1"/>
        <end position="27"/>
    </location>
</feature>
<dbReference type="InterPro" id="IPR010185">
    <property type="entry name" value="NpdG"/>
</dbReference>
<evidence type="ECO:0000256" key="2">
    <source>
        <dbReference type="SAM" id="MobiDB-lite"/>
    </source>
</evidence>
<dbReference type="GO" id="GO:0050661">
    <property type="term" value="F:NADP binding"/>
    <property type="evidence" value="ECO:0007669"/>
    <property type="project" value="InterPro"/>
</dbReference>
<keyword evidence="5" id="KW-1185">Reference proteome</keyword>
<dbReference type="PANTHER" id="PTHR14239:SF0">
    <property type="entry name" value="F420-DEPENDENT NADP REDUCTASE"/>
    <property type="match status" value="1"/>
</dbReference>
<feature type="region of interest" description="Disordered" evidence="2">
    <location>
        <begin position="224"/>
        <end position="256"/>
    </location>
</feature>
<feature type="domain" description="Pyrroline-5-carboxylate reductase catalytic N-terminal" evidence="3">
    <location>
        <begin position="266"/>
        <end position="357"/>
    </location>
</feature>
<evidence type="ECO:0000313" key="5">
    <source>
        <dbReference type="Proteomes" id="UP000217676"/>
    </source>
</evidence>
<dbReference type="GO" id="GO:0008823">
    <property type="term" value="F:cupric reductase (NADH) activity"/>
    <property type="evidence" value="ECO:0007669"/>
    <property type="project" value="TreeGrafter"/>
</dbReference>
<protein>
    <submittedName>
        <fullName evidence="4">NADPH-dependent F420 reductase</fullName>
    </submittedName>
</protein>
<dbReference type="InterPro" id="IPR036291">
    <property type="entry name" value="NAD(P)-bd_dom_sf"/>
</dbReference>
<dbReference type="GO" id="GO:0016651">
    <property type="term" value="F:oxidoreductase activity, acting on NAD(P)H"/>
    <property type="evidence" value="ECO:0007669"/>
    <property type="project" value="InterPro"/>
</dbReference>
<keyword evidence="1" id="KW-0560">Oxidoreductase</keyword>
<feature type="region of interest" description="Disordered" evidence="2">
    <location>
        <begin position="60"/>
        <end position="136"/>
    </location>
</feature>
<dbReference type="GO" id="GO:0006740">
    <property type="term" value="P:NADPH regeneration"/>
    <property type="evidence" value="ECO:0007669"/>
    <property type="project" value="InterPro"/>
</dbReference>
<dbReference type="Pfam" id="PF03807">
    <property type="entry name" value="F420_oxidored"/>
    <property type="match status" value="1"/>
</dbReference>
<dbReference type="KEGG" id="slau:SLA_1846"/>
<feature type="compositionally biased region" description="Basic and acidic residues" evidence="2">
    <location>
        <begin position="98"/>
        <end position="109"/>
    </location>
</feature>
<dbReference type="GO" id="GO:0005886">
    <property type="term" value="C:plasma membrane"/>
    <property type="evidence" value="ECO:0007669"/>
    <property type="project" value="TreeGrafter"/>
</dbReference>
<gene>
    <name evidence="4" type="ORF">SLA_1846</name>
</gene>
<dbReference type="SUPFAM" id="SSF51735">
    <property type="entry name" value="NAD(P)-binding Rossmann-fold domains"/>
    <property type="match status" value="1"/>
</dbReference>
<dbReference type="GO" id="GO:0015677">
    <property type="term" value="P:copper ion import"/>
    <property type="evidence" value="ECO:0007669"/>
    <property type="project" value="TreeGrafter"/>
</dbReference>
<evidence type="ECO:0000313" key="4">
    <source>
        <dbReference type="EMBL" id="BAU82784.1"/>
    </source>
</evidence>
<dbReference type="AlphaFoldDB" id="A0A160NXA2"/>
<dbReference type="InterPro" id="IPR051267">
    <property type="entry name" value="STEAP_metalloreductase"/>
</dbReference>
<sequence>MVGEPGQPVAEAEPAAPRGGRQTVLPGRRAHQVLHGVQIDPRVRRHRQRLVREPAHLRVAVVQGQHRRPRPPRVVHPLQEPLARPRRRHHQQRRAPPRRRDPAEPDRQVRRVAGPDPVAYERGRQLRPAGPDGLVDEVRGQVPRLVLLRADEQQPAAVRHDRGAEGTGEVAGGRRPLRTGEHFAQQRDTYGVHGPACCPGPVSARGRFGADSPGRVRARRPVSNVGAMTSSTSPIPVPAGSSPETASAKPAPKDPWDLPDVSGLVVGVLGGTGDQGRGLAYRLAKAGQRVVIGSRAADRAEAAAAELGLGVEGADNAACARRSDIVIVAVPWDGHAATLEALREELAGKLVVDCVNPLGFDKKGAYALKPAEGSAAEQAAALLPGSRVTAAFHHLSAVLLQDASVDAIDTDVMVLGEERADVEIVQALAGRIPGMRGIFAGRLRNAHQVESLVANLISVNRRYKAHAGLRVTDV</sequence>
<dbReference type="PANTHER" id="PTHR14239">
    <property type="entry name" value="DUDULIN-RELATED"/>
    <property type="match status" value="1"/>
</dbReference>
<feature type="region of interest" description="Disordered" evidence="2">
    <location>
        <begin position="154"/>
        <end position="175"/>
    </location>
</feature>
<evidence type="ECO:0000259" key="3">
    <source>
        <dbReference type="Pfam" id="PF03807"/>
    </source>
</evidence>
<evidence type="ECO:0000256" key="1">
    <source>
        <dbReference type="ARBA" id="ARBA00023002"/>
    </source>
</evidence>
<dbReference type="Gene3D" id="3.40.50.720">
    <property type="entry name" value="NAD(P)-binding Rossmann-like Domain"/>
    <property type="match status" value="1"/>
</dbReference>
<dbReference type="EMBL" id="AP017424">
    <property type="protein sequence ID" value="BAU82784.1"/>
    <property type="molecule type" value="Genomic_DNA"/>
</dbReference>
<dbReference type="NCBIfam" id="TIGR01915">
    <property type="entry name" value="npdG"/>
    <property type="match status" value="1"/>
</dbReference>
<feature type="compositionally biased region" description="Basic residues" evidence="2">
    <location>
        <begin position="84"/>
        <end position="97"/>
    </location>
</feature>